<dbReference type="InterPro" id="IPR045076">
    <property type="entry name" value="MutS"/>
</dbReference>
<dbReference type="PANTHER" id="PTHR11361">
    <property type="entry name" value="DNA MISMATCH REPAIR PROTEIN MUTS FAMILY MEMBER"/>
    <property type="match status" value="1"/>
</dbReference>
<dbReference type="EMBL" id="QFFZ01000004">
    <property type="protein sequence ID" value="TEB12910.1"/>
    <property type="molecule type" value="Genomic_DNA"/>
</dbReference>
<dbReference type="OrthoDB" id="9808166at2"/>
<dbReference type="GO" id="GO:0005829">
    <property type="term" value="C:cytosol"/>
    <property type="evidence" value="ECO:0007669"/>
    <property type="project" value="TreeGrafter"/>
</dbReference>
<reference evidence="5 6" key="1">
    <citation type="journal article" date="2018" name="Environ. Microbiol.">
        <title>Novel energy conservation strategies and behaviour of Pelotomaculum schinkii driving syntrophic propionate catabolism.</title>
        <authorList>
            <person name="Hidalgo-Ahumada C.A.P."/>
            <person name="Nobu M.K."/>
            <person name="Narihiro T."/>
            <person name="Tamaki H."/>
            <person name="Liu W.T."/>
            <person name="Kamagata Y."/>
            <person name="Stams A.J.M."/>
            <person name="Imachi H."/>
            <person name="Sousa D.Z."/>
        </authorList>
    </citation>
    <scope>NUCLEOTIDE SEQUENCE [LARGE SCALE GENOMIC DNA]</scope>
    <source>
        <strain evidence="5 6">MGP</strain>
    </source>
</reference>
<dbReference type="SUPFAM" id="SSF52540">
    <property type="entry name" value="P-loop containing nucleoside triphosphate hydrolases"/>
    <property type="match status" value="1"/>
</dbReference>
<organism evidence="5 6">
    <name type="scientific">Pelotomaculum propionicicum</name>
    <dbReference type="NCBI Taxonomy" id="258475"/>
    <lineage>
        <taxon>Bacteria</taxon>
        <taxon>Bacillati</taxon>
        <taxon>Bacillota</taxon>
        <taxon>Clostridia</taxon>
        <taxon>Eubacteriales</taxon>
        <taxon>Desulfotomaculaceae</taxon>
        <taxon>Pelotomaculum</taxon>
    </lineage>
</organism>
<dbReference type="Pfam" id="PF00488">
    <property type="entry name" value="MutS_V"/>
    <property type="match status" value="1"/>
</dbReference>
<accession>A0A4Y7RVW5</accession>
<protein>
    <submittedName>
        <fullName evidence="5">DNA mismatch repair protein MutS</fullName>
    </submittedName>
</protein>
<evidence type="ECO:0000259" key="4">
    <source>
        <dbReference type="SMART" id="SM00534"/>
    </source>
</evidence>
<dbReference type="Gene3D" id="3.40.50.300">
    <property type="entry name" value="P-loop containing nucleotide triphosphate hydrolases"/>
    <property type="match status" value="1"/>
</dbReference>
<evidence type="ECO:0000313" key="6">
    <source>
        <dbReference type="Proteomes" id="UP000297597"/>
    </source>
</evidence>
<name>A0A4Y7RVW5_9FIRM</name>
<evidence type="ECO:0000256" key="2">
    <source>
        <dbReference type="ARBA" id="ARBA00022840"/>
    </source>
</evidence>
<sequence length="503" mass="57108">MKAHLMYKDRDFDLKGELPSNRQALTQDLELSTLFKSMALGDDFLFEVAKKAVLSGLNNLDTILYRQNILKDCLNNPSIIRDIYDITIESIERKKKTYFGFFNRYPSSILHSSIDVLQIFVDILKKLRIIADAHADKFASEGFRLFFTMLKKELGDEYFACVQNHLEELKFRNGVLISAELGEGNKGSNYILRKPQGKTQDKKESWVQRIFAKKQPVFTIFISERDESGARALSELKDKGINLVANALSQSADHILSFFNMLRTELAFYVGCLNLYERLAQIGEPVSFPLPVDAGERRHSFKGLYDVCLALSLEQKIVGNDVNADGKDLVMITGANQGGKSTFLRSIGLAQLMMQCGMFVPAESFSSNICQNLFTHYKREEDTTMNSGKLDEELGRMSDIVDKITPNSMLLFNESFAATNEREGSEIARQIISALLERRVKVFFVTHLYEFAHGFYDKKLKNTLFLRAERQNDGRRTFKLVDGEPLQTSFGEDLYNGIFGTGS</sequence>
<keyword evidence="1" id="KW-0547">Nucleotide-binding</keyword>
<comment type="caution">
    <text evidence="5">The sequence shown here is derived from an EMBL/GenBank/DDBJ whole genome shotgun (WGS) entry which is preliminary data.</text>
</comment>
<dbReference type="InterPro" id="IPR027417">
    <property type="entry name" value="P-loop_NTPase"/>
</dbReference>
<feature type="domain" description="DNA mismatch repair proteins mutS family" evidence="4">
    <location>
        <begin position="327"/>
        <end position="500"/>
    </location>
</feature>
<dbReference type="InterPro" id="IPR000432">
    <property type="entry name" value="DNA_mismatch_repair_MutS_C"/>
</dbReference>
<dbReference type="GO" id="GO:0005524">
    <property type="term" value="F:ATP binding"/>
    <property type="evidence" value="ECO:0007669"/>
    <property type="project" value="UniProtKB-KW"/>
</dbReference>
<keyword evidence="2" id="KW-0067">ATP-binding</keyword>
<dbReference type="GO" id="GO:0140664">
    <property type="term" value="F:ATP-dependent DNA damage sensor activity"/>
    <property type="evidence" value="ECO:0007669"/>
    <property type="project" value="InterPro"/>
</dbReference>
<dbReference type="GO" id="GO:0030983">
    <property type="term" value="F:mismatched DNA binding"/>
    <property type="evidence" value="ECO:0007669"/>
    <property type="project" value="InterPro"/>
</dbReference>
<keyword evidence="6" id="KW-1185">Reference proteome</keyword>
<dbReference type="Proteomes" id="UP000297597">
    <property type="component" value="Unassembled WGS sequence"/>
</dbReference>
<dbReference type="AlphaFoldDB" id="A0A4Y7RVW5"/>
<evidence type="ECO:0000256" key="3">
    <source>
        <dbReference type="ARBA" id="ARBA00023125"/>
    </source>
</evidence>
<evidence type="ECO:0000313" key="5">
    <source>
        <dbReference type="EMBL" id="TEB12910.1"/>
    </source>
</evidence>
<gene>
    <name evidence="5" type="primary">mutS_1</name>
    <name evidence="5" type="ORF">Pmgp_00548</name>
</gene>
<dbReference type="GO" id="GO:0006298">
    <property type="term" value="P:mismatch repair"/>
    <property type="evidence" value="ECO:0007669"/>
    <property type="project" value="InterPro"/>
</dbReference>
<evidence type="ECO:0000256" key="1">
    <source>
        <dbReference type="ARBA" id="ARBA00022741"/>
    </source>
</evidence>
<dbReference type="PANTHER" id="PTHR11361:SF34">
    <property type="entry name" value="DNA MISMATCH REPAIR PROTEIN MSH1, MITOCHONDRIAL"/>
    <property type="match status" value="1"/>
</dbReference>
<keyword evidence="3" id="KW-0238">DNA-binding</keyword>
<proteinExistence type="predicted"/>
<dbReference type="SMART" id="SM00534">
    <property type="entry name" value="MUTSac"/>
    <property type="match status" value="1"/>
</dbReference>